<evidence type="ECO:0000313" key="1">
    <source>
        <dbReference type="EMBL" id="KAH7929274.1"/>
    </source>
</evidence>
<gene>
    <name evidence="1" type="ORF">BV22DRAFT_1144106</name>
</gene>
<proteinExistence type="predicted"/>
<comment type="caution">
    <text evidence="1">The sequence shown here is derived from an EMBL/GenBank/DDBJ whole genome shotgun (WGS) entry which is preliminary data.</text>
</comment>
<reference evidence="1" key="1">
    <citation type="journal article" date="2021" name="New Phytol.">
        <title>Evolutionary innovations through gain and loss of genes in the ectomycorrhizal Boletales.</title>
        <authorList>
            <person name="Wu G."/>
            <person name="Miyauchi S."/>
            <person name="Morin E."/>
            <person name="Kuo A."/>
            <person name="Drula E."/>
            <person name="Varga T."/>
            <person name="Kohler A."/>
            <person name="Feng B."/>
            <person name="Cao Y."/>
            <person name="Lipzen A."/>
            <person name="Daum C."/>
            <person name="Hundley H."/>
            <person name="Pangilinan J."/>
            <person name="Johnson J."/>
            <person name="Barry K."/>
            <person name="LaButti K."/>
            <person name="Ng V."/>
            <person name="Ahrendt S."/>
            <person name="Min B."/>
            <person name="Choi I.G."/>
            <person name="Park H."/>
            <person name="Plett J.M."/>
            <person name="Magnuson J."/>
            <person name="Spatafora J.W."/>
            <person name="Nagy L.G."/>
            <person name="Henrissat B."/>
            <person name="Grigoriev I.V."/>
            <person name="Yang Z.L."/>
            <person name="Xu J."/>
            <person name="Martin F.M."/>
        </authorList>
    </citation>
    <scope>NUCLEOTIDE SEQUENCE</scope>
    <source>
        <strain evidence="1">KUC20120723A-06</strain>
    </source>
</reference>
<dbReference type="EMBL" id="MU266343">
    <property type="protein sequence ID" value="KAH7929274.1"/>
    <property type="molecule type" value="Genomic_DNA"/>
</dbReference>
<accession>A0ACB8BU90</accession>
<evidence type="ECO:0000313" key="2">
    <source>
        <dbReference type="Proteomes" id="UP000790709"/>
    </source>
</evidence>
<protein>
    <submittedName>
        <fullName evidence="1">Uncharacterized protein</fullName>
    </submittedName>
</protein>
<name>A0ACB8BU90_9AGAM</name>
<keyword evidence="2" id="KW-1185">Reference proteome</keyword>
<sequence>MVCLCPLEGLLALFLVMLVWLGGDHGFVKLCVEGVGCDQTPDLEVALARMDKFTSLEPTKLYSSSSAKPAPKPAAKSKPCIGRLPADLHLLVLSFLPVPDVPAYALCSRAAASVARDERIWERRWRALAVDEHGLAATLDAYDPPAATSPGVSDADDFGDFASAAVASLSFTDALPSKTFRSQYIRAHKILKPLLASISPAPHTTLAALFAQQPPSLRRQSSLLHLLALFLSPLVRPVRAADTLLAALNAAIDRFDVSLLTAFDAADSSGDERRMREASDASWRVWRGVGDWEMGKVWAEKREIFYELERWDPLLNFTRENTLSFDAMDAFMAHVLAALEEHGSRAVRVFPPAAGVLIAFADRVAVEVVGEYISALLTRARELSNEIFLKATAASFREAWRFVDVLVQLQEGDAAPDRTRSPSEKRNSALSLKGKDGALSPRGKDSVPDEREKQRQREKAEDVVYRMFEPNMDDYLDEEVESLKHALDAICKDWERSTSTHTPNPSTSSTHTQTRFLTAQNPALVKRTVLASFADVLLLPVTIVPRAVGGVGNAVAGAVGGAVGGVGSVAAGVGSAAVQGIAMLNPQRWVGGGGGGGYERGVGGGYERGAGAGQVEKYEDGEALFEIGEAEGEDADAGADEKLDASENADWGGTDEKAGGGADDKADAASRSSTTASVTPQSLATPQPQTQVAPQTQTQTHTQTQTLDLLLSLDVALSLIHADREALKRLETFAAYPGHYGRLVRDAIEEVFCLMLGAVGERHVRAGFGIATDRMTSYKPAEHASTASVAPLVQFFELVHIGDMIQSIVQVYFDKELAPHIDRTDFLNVVVREKKRFENTLDDCVAAGLNAGTQVLMNQVEHIILTLTKPREYYPPSDAPLELGPTHGCTEAIRCLEMHCKLLKGSTSKEVLEVFYTEVGIRLIGILQKHIKRQIISLNGGFQVIADLNAYYAFIASLKVPSITADFSHLKMLGHVFVVEDAKDLAQIVRDVTRYGGAYRPEDIYEFIQRRSDWKKIEKTVDKTMYNLSFKEDCVVC</sequence>
<organism evidence="1 2">
    <name type="scientific">Leucogyrophana mollusca</name>
    <dbReference type="NCBI Taxonomy" id="85980"/>
    <lineage>
        <taxon>Eukaryota</taxon>
        <taxon>Fungi</taxon>
        <taxon>Dikarya</taxon>
        <taxon>Basidiomycota</taxon>
        <taxon>Agaricomycotina</taxon>
        <taxon>Agaricomycetes</taxon>
        <taxon>Agaricomycetidae</taxon>
        <taxon>Boletales</taxon>
        <taxon>Boletales incertae sedis</taxon>
        <taxon>Leucogyrophana</taxon>
    </lineage>
</organism>
<dbReference type="Proteomes" id="UP000790709">
    <property type="component" value="Unassembled WGS sequence"/>
</dbReference>